<dbReference type="EMBL" id="BGPR01019867">
    <property type="protein sequence ID" value="GBN83178.1"/>
    <property type="molecule type" value="Genomic_DNA"/>
</dbReference>
<evidence type="ECO:0000313" key="3">
    <source>
        <dbReference type="Proteomes" id="UP000499080"/>
    </source>
</evidence>
<evidence type="ECO:0000313" key="1">
    <source>
        <dbReference type="EMBL" id="GBN83178.1"/>
    </source>
</evidence>
<keyword evidence="3" id="KW-1185">Reference proteome</keyword>
<evidence type="ECO:0000313" key="2">
    <source>
        <dbReference type="EMBL" id="GBN83181.1"/>
    </source>
</evidence>
<dbReference type="EMBL" id="BGPR01019869">
    <property type="protein sequence ID" value="GBN83181.1"/>
    <property type="molecule type" value="Genomic_DNA"/>
</dbReference>
<protein>
    <submittedName>
        <fullName evidence="1">Uncharacterized protein</fullName>
    </submittedName>
</protein>
<proteinExistence type="predicted"/>
<dbReference type="Proteomes" id="UP000499080">
    <property type="component" value="Unassembled WGS sequence"/>
</dbReference>
<sequence length="93" mass="11219">MWRHCRQNRPIQNIFQALIVWNSVEELQRRTDSYGQKFYVSPRNQNTTIFKDWPYGASIIMALLCYWIDQYTSGDGGYTRRLNLAEIQRLHYL</sequence>
<organism evidence="1 3">
    <name type="scientific">Araneus ventricosus</name>
    <name type="common">Orbweaver spider</name>
    <name type="synonym">Epeira ventricosa</name>
    <dbReference type="NCBI Taxonomy" id="182803"/>
    <lineage>
        <taxon>Eukaryota</taxon>
        <taxon>Metazoa</taxon>
        <taxon>Ecdysozoa</taxon>
        <taxon>Arthropoda</taxon>
        <taxon>Chelicerata</taxon>
        <taxon>Arachnida</taxon>
        <taxon>Araneae</taxon>
        <taxon>Araneomorphae</taxon>
        <taxon>Entelegynae</taxon>
        <taxon>Araneoidea</taxon>
        <taxon>Araneidae</taxon>
        <taxon>Araneus</taxon>
    </lineage>
</organism>
<gene>
    <name evidence="2" type="ORF">AVEN_167568_1</name>
    <name evidence="1" type="ORF">AVEN_28248_1</name>
</gene>
<name>A0A4Y2S4N9_ARAVE</name>
<reference evidence="1 3" key="1">
    <citation type="journal article" date="2019" name="Sci. Rep.">
        <title>Orb-weaving spider Araneus ventricosus genome elucidates the spidroin gene catalogue.</title>
        <authorList>
            <person name="Kono N."/>
            <person name="Nakamura H."/>
            <person name="Ohtoshi R."/>
            <person name="Moran D.A.P."/>
            <person name="Shinohara A."/>
            <person name="Yoshida Y."/>
            <person name="Fujiwara M."/>
            <person name="Mori M."/>
            <person name="Tomita M."/>
            <person name="Arakawa K."/>
        </authorList>
    </citation>
    <scope>NUCLEOTIDE SEQUENCE [LARGE SCALE GENOMIC DNA]</scope>
</reference>
<dbReference type="AlphaFoldDB" id="A0A4Y2S4N9"/>
<accession>A0A4Y2S4N9</accession>
<comment type="caution">
    <text evidence="1">The sequence shown here is derived from an EMBL/GenBank/DDBJ whole genome shotgun (WGS) entry which is preliminary data.</text>
</comment>